<keyword evidence="3" id="KW-1185">Reference proteome</keyword>
<feature type="signal peptide" evidence="1">
    <location>
        <begin position="1"/>
        <end position="21"/>
    </location>
</feature>
<dbReference type="VEuPathDB" id="FungiDB:PSTT_00683"/>
<organism evidence="2 3">
    <name type="scientific">Puccinia striiformis</name>
    <dbReference type="NCBI Taxonomy" id="27350"/>
    <lineage>
        <taxon>Eukaryota</taxon>
        <taxon>Fungi</taxon>
        <taxon>Dikarya</taxon>
        <taxon>Basidiomycota</taxon>
        <taxon>Pucciniomycotina</taxon>
        <taxon>Pucciniomycetes</taxon>
        <taxon>Pucciniales</taxon>
        <taxon>Pucciniaceae</taxon>
        <taxon>Puccinia</taxon>
    </lineage>
</organism>
<accession>A0A2S4WNF7</accession>
<name>A0A2S4WNF7_9BASI</name>
<reference evidence="3" key="2">
    <citation type="journal article" date="2018" name="BMC Genomics">
        <title>Genomic insights into host adaptation between the wheat stripe rust pathogen (Puccinia striiformis f. sp. tritici) and the barley stripe rust pathogen (Puccinia striiformis f. sp. hordei).</title>
        <authorList>
            <person name="Xia C."/>
            <person name="Wang M."/>
            <person name="Yin C."/>
            <person name="Cornejo O.E."/>
            <person name="Hulbert S.H."/>
            <person name="Chen X."/>
        </authorList>
    </citation>
    <scope>NUCLEOTIDE SEQUENCE [LARGE SCALE GENOMIC DNA]</scope>
    <source>
        <strain evidence="3">93TX-2</strain>
    </source>
</reference>
<proteinExistence type="predicted"/>
<dbReference type="AlphaFoldDB" id="A0A2S4WNF7"/>
<evidence type="ECO:0000313" key="2">
    <source>
        <dbReference type="EMBL" id="POW23293.1"/>
    </source>
</evidence>
<gene>
    <name evidence="2" type="ORF">PSHT_00350</name>
</gene>
<reference evidence="2 3" key="1">
    <citation type="submission" date="2017-12" db="EMBL/GenBank/DDBJ databases">
        <title>Gene loss provides genomic basis for host adaptation in cereal stripe rust fungi.</title>
        <authorList>
            <person name="Xia C."/>
        </authorList>
    </citation>
    <scope>NUCLEOTIDE SEQUENCE [LARGE SCALE GENOMIC DNA]</scope>
    <source>
        <strain evidence="2 3">93TX-2</strain>
    </source>
</reference>
<evidence type="ECO:0000256" key="1">
    <source>
        <dbReference type="SAM" id="SignalP"/>
    </source>
</evidence>
<reference evidence="3" key="3">
    <citation type="journal article" date="2018" name="Mol. Plant Microbe Interact.">
        <title>Genome sequence resources for the wheat stripe rust pathogen (Puccinia striiformis f. sp. tritici) and the barley stripe rust pathogen (Puccinia striiformis f. sp. hordei).</title>
        <authorList>
            <person name="Xia C."/>
            <person name="Wang M."/>
            <person name="Yin C."/>
            <person name="Cornejo O.E."/>
            <person name="Hulbert S.H."/>
            <person name="Chen X."/>
        </authorList>
    </citation>
    <scope>NUCLEOTIDE SEQUENCE [LARGE SCALE GENOMIC DNA]</scope>
    <source>
        <strain evidence="3">93TX-2</strain>
    </source>
</reference>
<dbReference type="OrthoDB" id="2496978at2759"/>
<dbReference type="EMBL" id="PKSM01000002">
    <property type="protein sequence ID" value="POW23293.1"/>
    <property type="molecule type" value="Genomic_DNA"/>
</dbReference>
<keyword evidence="1" id="KW-0732">Signal</keyword>
<dbReference type="Proteomes" id="UP000238274">
    <property type="component" value="Unassembled WGS sequence"/>
</dbReference>
<protein>
    <recommendedName>
        <fullName evidence="4">Secreted protein</fullName>
    </recommendedName>
</protein>
<sequence length="263" mass="28817">MFTYQFVIIAAVSQLAGNSLAIDCYPNTDVNKADCHAQLTDSLLYLSISNQFHSAVDKIVYNKDNRLDTTSKYFDYNSKNCSINLTNPKGASPTKEQVWAAYDMILNQCVTKAGGGDLDTASSIHLNIGNSGTGPYKPYNSDFPYLTESCGLNTNAHDIVKEDCMKAYHSIPMSVEGTFLDENNQEAPSIEKTVGTCTLIFYASDGSKMNATNGQIRPIFEKLVNKCDKQSGVVSVKGGVEGQNGRVYLKIRSSRSCKVQVCY</sequence>
<comment type="caution">
    <text evidence="2">The sequence shown here is derived from an EMBL/GenBank/DDBJ whole genome shotgun (WGS) entry which is preliminary data.</text>
</comment>
<evidence type="ECO:0000313" key="3">
    <source>
        <dbReference type="Proteomes" id="UP000238274"/>
    </source>
</evidence>
<dbReference type="VEuPathDB" id="FungiDB:PSHT_00350"/>
<evidence type="ECO:0008006" key="4">
    <source>
        <dbReference type="Google" id="ProtNLM"/>
    </source>
</evidence>
<feature type="chain" id="PRO_5015579517" description="Secreted protein" evidence="1">
    <location>
        <begin position="22"/>
        <end position="263"/>
    </location>
</feature>